<dbReference type="GO" id="GO:0004252">
    <property type="term" value="F:serine-type endopeptidase activity"/>
    <property type="evidence" value="ECO:0007669"/>
    <property type="project" value="UniProtKB-UniRule"/>
</dbReference>
<feature type="domain" description="Secretion system C-terminal sorting" evidence="8">
    <location>
        <begin position="1715"/>
        <end position="1789"/>
    </location>
</feature>
<dbReference type="GO" id="GO:0006508">
    <property type="term" value="P:proteolysis"/>
    <property type="evidence" value="ECO:0007669"/>
    <property type="project" value="UniProtKB-KW"/>
</dbReference>
<dbReference type="Gene3D" id="2.60.120.380">
    <property type="match status" value="1"/>
</dbReference>
<dbReference type="Gene3D" id="2.60.120.260">
    <property type="entry name" value="Galactose-binding domain-like"/>
    <property type="match status" value="1"/>
</dbReference>
<feature type="active site" description="Charge relay system" evidence="5">
    <location>
        <position position="248"/>
    </location>
</feature>
<comment type="similarity">
    <text evidence="1 5">Belongs to the peptidase S8 family.</text>
</comment>
<sequence>MKISLLLNSLLIFTFISSSLLAQQSGQKELILKNGTFLPTNNITPKGLRELNKKLVPFKKKSFLIIQFDAIPSPSQRENLLANGIELLDYIPNNAYTAAITGSLNDVSLKESGARSVVIPSASQKLQTSLANGKIPGHIKSADGFIDVWISFLRAFSPEDVSVALKNQGFEITSDVYQNYQVLEIKLPENRLMELAELPFIQYVQAKPKEDTPVNNHSIVNGRANMLGSSIGAARNLHGEGVVVGVGDNADPLQHVDMINRVINRMAIDSGTHGVHVMGTLGGAGIVTEKYAGYAPKVKMIAQLYSNILAYAPVYVQDFGMVITNNSYGNDVSNCSTFGDYDLTSNILDQQAFQMPYLQHVFAAGNSGNTNCAPFTNGFGNVVGGYQAAKNVITVGNTTMEGVIAPGSSKGPVTDGRVKPEISAQGTQVVSSYAINNNYINSTGTSMAAPAVSGGLALLYQQYRNLHNQQNPRNGLMKALLCNGSADKGNAGPDYQFGFGWMNLLRSVKMLETNSYRTATVANSAKNSFEIEIPANTAQLKVMLYWNDPAASILAAKTLVNDLDLTVENSSIVILPKVLDSNPANVNVPATSGADHTNNMEQVVINSPGAGNYKISVNGTAVTQGAGQEYFVVYDIIPASTTLTYPIGKERLAPGDGVYVSWDVFGNASGEFRVQFSKDNGANWNDISGNPISTNSLIAWTVPDEATEKARIKIIATATGAETVSEAFTIMRPPSIRLSGVQCEGYIALEWDAVAGATDYEVMILQGDEMVSAGTTTNLNFTLSGLLNENTQWVSVRSRVNGNPGPRANALSRKPDSGTCQGTISNNDLKLESIVSPAASGRQFTPTMFSANTPIVIRIKNLDDQISSGEVAVSYSINNGVVKNYLVNLTINAGATLDYSFPDQENFSALGTYSISASVSKTTDLVTANNSVGRIFKQLANPAVVLPFVDNVESASAQIQTMNVSGLEGADRYDFSNSTSAGRLRTFVNSGMAYSGSKAFNLDVDRFLPEGNTNFLAGTFNLSNYNLSNDIRLYFRYKNHGQAVHPDNKVWVRGSYTDPWILAYDLALEQNRSDQPYKLSKSIELRNILSDNNQSFSASTQIRWGQHGTRITADPGSGAGYSFDDIALKIETDDIQLLSLNSITENSCGLGNQHPLTVTIRNSSDNAVNNVSVSYKLGNGQEIIEVIPSIAGKQTIQYTFTSRLNLSAQGQYTIRAAVSLPTDTYLENNAVILSFYNNALVSTFPYLENFETNNGNWHTDGTNNSWAYGTPGSPKINKAASGSKAWKTNLIGNYKNQEKSYLYSPCFNITGMANPTLSLSLALDIEFCGQEDCDLAFIEYSLDGSTWARLGAKGQGTNWYNKVATDIEAWSVENYTRWHVGTIPLPVINGNIRLRIVMSADPGTTREGIAIDDVHIYDNSAGIYDAGTTLTAVTQQPVSSSGWIDFMQNGKLVVSINPNGQELGSTGVQAYVNSGAVRNNGNQYYLDRNVTIKPATTSLANDATVRIYFLDSEIEKLINATGCPNCTKVATAYQLGVSKYTDPDKSKEDGEISNNTSGIWSFIEPANTVKVPFDKGYYAEIKVKDFSEFWMNNGANGNPLPVELVSFNVNKIPGNENKDKVLVNWRTTSETNAGRFEVQRADGDEAFMLNRFNRLGEVKAFGNSSELREYSFVDNQKSKWGEYYYRLKMIDKDESFEYSMARYLSFDSLVEWQTYPNPTTGDFQIIYQAAIGSLVHFRVMDLKGNEIYQRSLIADGSNQKHAVDLSDLRFSTGLYIVEVTSDEQKKVFRIIKL</sequence>
<evidence type="ECO:0000256" key="5">
    <source>
        <dbReference type="PROSITE-ProRule" id="PRU01240"/>
    </source>
</evidence>
<dbReference type="PANTHER" id="PTHR43399">
    <property type="entry name" value="SUBTILISIN-RELATED"/>
    <property type="match status" value="1"/>
</dbReference>
<dbReference type="Proteomes" id="UP000199532">
    <property type="component" value="Unassembled WGS sequence"/>
</dbReference>
<feature type="active site" description="Charge relay system" evidence="5">
    <location>
        <position position="273"/>
    </location>
</feature>
<evidence type="ECO:0000256" key="6">
    <source>
        <dbReference type="SAM" id="SignalP"/>
    </source>
</evidence>
<dbReference type="InterPro" id="IPR026444">
    <property type="entry name" value="Secre_tail"/>
</dbReference>
<proteinExistence type="inferred from homology"/>
<dbReference type="SUPFAM" id="SSF49785">
    <property type="entry name" value="Galactose-binding domain-like"/>
    <property type="match status" value="1"/>
</dbReference>
<dbReference type="InterPro" id="IPR008979">
    <property type="entry name" value="Galactose-bd-like_sf"/>
</dbReference>
<dbReference type="EMBL" id="FNXY01000004">
    <property type="protein sequence ID" value="SEJ00307.1"/>
    <property type="molecule type" value="Genomic_DNA"/>
</dbReference>
<reference evidence="9 10" key="1">
    <citation type="submission" date="2016-10" db="EMBL/GenBank/DDBJ databases">
        <authorList>
            <person name="de Groot N.N."/>
        </authorList>
    </citation>
    <scope>NUCLEOTIDE SEQUENCE [LARGE SCALE GENOMIC DNA]</scope>
    <source>
        <strain evidence="9 10">DSM 19938</strain>
    </source>
</reference>
<dbReference type="Gene3D" id="2.60.40.10">
    <property type="entry name" value="Immunoglobulins"/>
    <property type="match status" value="1"/>
</dbReference>
<evidence type="ECO:0000256" key="1">
    <source>
        <dbReference type="ARBA" id="ARBA00011073"/>
    </source>
</evidence>
<feature type="active site" description="Charge relay system" evidence="5">
    <location>
        <position position="446"/>
    </location>
</feature>
<evidence type="ECO:0000313" key="10">
    <source>
        <dbReference type="Proteomes" id="UP000199532"/>
    </source>
</evidence>
<dbReference type="InterPro" id="IPR000209">
    <property type="entry name" value="Peptidase_S8/S53_dom"/>
</dbReference>
<dbReference type="STRING" id="408657.SAMN04487995_2978"/>
<dbReference type="PROSITE" id="PS00138">
    <property type="entry name" value="SUBTILASE_SER"/>
    <property type="match status" value="1"/>
</dbReference>
<dbReference type="Pfam" id="PF00082">
    <property type="entry name" value="Peptidase_S8"/>
    <property type="match status" value="1"/>
</dbReference>
<evidence type="ECO:0000256" key="4">
    <source>
        <dbReference type="ARBA" id="ARBA00022825"/>
    </source>
</evidence>
<evidence type="ECO:0000313" key="9">
    <source>
        <dbReference type="EMBL" id="SEJ00307.1"/>
    </source>
</evidence>
<feature type="domain" description="Peptidase S8/S53" evidence="7">
    <location>
        <begin position="268"/>
        <end position="500"/>
    </location>
</feature>
<keyword evidence="6" id="KW-0732">Signal</keyword>
<accession>A0A1H6VEQ8</accession>
<dbReference type="Gene3D" id="3.40.50.200">
    <property type="entry name" value="Peptidase S8/S53 domain"/>
    <property type="match status" value="1"/>
</dbReference>
<keyword evidence="2 5" id="KW-0645">Protease</keyword>
<feature type="chain" id="PRO_5011754480" evidence="6">
    <location>
        <begin position="23"/>
        <end position="1793"/>
    </location>
</feature>
<dbReference type="InterPro" id="IPR051048">
    <property type="entry name" value="Peptidase_S8/S53_subtilisin"/>
</dbReference>
<dbReference type="PRINTS" id="PR00723">
    <property type="entry name" value="SUBTILISIN"/>
</dbReference>
<name>A0A1H6VEQ8_9BACT</name>
<dbReference type="PANTHER" id="PTHR43399:SF4">
    <property type="entry name" value="CELL WALL-ASSOCIATED PROTEASE"/>
    <property type="match status" value="1"/>
</dbReference>
<dbReference type="SUPFAM" id="SSF52743">
    <property type="entry name" value="Subtilisin-like"/>
    <property type="match status" value="1"/>
</dbReference>
<dbReference type="PROSITE" id="PS51892">
    <property type="entry name" value="SUBTILASE"/>
    <property type="match status" value="1"/>
</dbReference>
<dbReference type="InterPro" id="IPR013783">
    <property type="entry name" value="Ig-like_fold"/>
</dbReference>
<dbReference type="Pfam" id="PF18962">
    <property type="entry name" value="Por_Secre_tail"/>
    <property type="match status" value="1"/>
</dbReference>
<dbReference type="RefSeq" id="WP_090336081.1">
    <property type="nucleotide sequence ID" value="NZ_FNXY01000004.1"/>
</dbReference>
<organism evidence="9 10">
    <name type="scientific">Dyadobacter koreensis</name>
    <dbReference type="NCBI Taxonomy" id="408657"/>
    <lineage>
        <taxon>Bacteria</taxon>
        <taxon>Pseudomonadati</taxon>
        <taxon>Bacteroidota</taxon>
        <taxon>Cytophagia</taxon>
        <taxon>Cytophagales</taxon>
        <taxon>Spirosomataceae</taxon>
        <taxon>Dyadobacter</taxon>
    </lineage>
</organism>
<dbReference type="InterPro" id="IPR015500">
    <property type="entry name" value="Peptidase_S8_subtilisin-rel"/>
</dbReference>
<dbReference type="InterPro" id="IPR036852">
    <property type="entry name" value="Peptidase_S8/S53_dom_sf"/>
</dbReference>
<evidence type="ECO:0000256" key="3">
    <source>
        <dbReference type="ARBA" id="ARBA00022801"/>
    </source>
</evidence>
<evidence type="ECO:0000259" key="7">
    <source>
        <dbReference type="Pfam" id="PF00082"/>
    </source>
</evidence>
<keyword evidence="4 5" id="KW-0720">Serine protease</keyword>
<dbReference type="OrthoDB" id="9792152at2"/>
<keyword evidence="10" id="KW-1185">Reference proteome</keyword>
<keyword evidence="3 5" id="KW-0378">Hydrolase</keyword>
<feature type="signal peptide" evidence="6">
    <location>
        <begin position="1"/>
        <end position="22"/>
    </location>
</feature>
<protein>
    <submittedName>
        <fullName evidence="9">Por secretion system C-terminal sorting domain-containing protein</fullName>
    </submittedName>
</protein>
<dbReference type="NCBIfam" id="TIGR04183">
    <property type="entry name" value="Por_Secre_tail"/>
    <property type="match status" value="1"/>
</dbReference>
<gene>
    <name evidence="9" type="ORF">SAMN04487995_2978</name>
</gene>
<evidence type="ECO:0000256" key="2">
    <source>
        <dbReference type="ARBA" id="ARBA00022670"/>
    </source>
</evidence>
<evidence type="ECO:0000259" key="8">
    <source>
        <dbReference type="Pfam" id="PF18962"/>
    </source>
</evidence>
<dbReference type="InterPro" id="IPR023828">
    <property type="entry name" value="Peptidase_S8_Ser-AS"/>
</dbReference>